<evidence type="ECO:0000313" key="3">
    <source>
        <dbReference type="Proteomes" id="UP001498771"/>
    </source>
</evidence>
<comment type="similarity">
    <text evidence="1">Belongs to the bacterial ribosomal protein bS6 family.</text>
</comment>
<protein>
    <recommendedName>
        <fullName evidence="4">Ribosomal protein S6</fullName>
    </recommendedName>
</protein>
<evidence type="ECO:0000256" key="1">
    <source>
        <dbReference type="ARBA" id="ARBA00009512"/>
    </source>
</evidence>
<dbReference type="Proteomes" id="UP001498771">
    <property type="component" value="Unassembled WGS sequence"/>
</dbReference>
<dbReference type="InterPro" id="IPR035980">
    <property type="entry name" value="Ribosomal_bS6_sf"/>
</dbReference>
<dbReference type="GeneID" id="90038833"/>
<sequence length="72" mass="8354">MVLSSGGIIRNTKFLGRQYLPKVMGKHQQLHFAGHHFHMMFDASPKVQNDIYTLLKSDPRMVRIMVVNRAKM</sequence>
<gene>
    <name evidence="2" type="ORF">BZA70DRAFT_282654</name>
</gene>
<dbReference type="Pfam" id="PF01250">
    <property type="entry name" value="Ribosomal_S6"/>
    <property type="match status" value="1"/>
</dbReference>
<evidence type="ECO:0008006" key="4">
    <source>
        <dbReference type="Google" id="ProtNLM"/>
    </source>
</evidence>
<dbReference type="RefSeq" id="XP_064766544.1">
    <property type="nucleotide sequence ID" value="XM_064913321.1"/>
</dbReference>
<organism evidence="2 3">
    <name type="scientific">Myxozyma melibiosi</name>
    <dbReference type="NCBI Taxonomy" id="54550"/>
    <lineage>
        <taxon>Eukaryota</taxon>
        <taxon>Fungi</taxon>
        <taxon>Dikarya</taxon>
        <taxon>Ascomycota</taxon>
        <taxon>Saccharomycotina</taxon>
        <taxon>Lipomycetes</taxon>
        <taxon>Lipomycetales</taxon>
        <taxon>Lipomycetaceae</taxon>
        <taxon>Myxozyma</taxon>
    </lineage>
</organism>
<dbReference type="EMBL" id="JBBJBU010000011">
    <property type="protein sequence ID" value="KAK7203511.1"/>
    <property type="molecule type" value="Genomic_DNA"/>
</dbReference>
<dbReference type="SUPFAM" id="SSF54995">
    <property type="entry name" value="Ribosomal protein S6"/>
    <property type="match status" value="1"/>
</dbReference>
<comment type="caution">
    <text evidence="2">The sequence shown here is derived from an EMBL/GenBank/DDBJ whole genome shotgun (WGS) entry which is preliminary data.</text>
</comment>
<evidence type="ECO:0000313" key="2">
    <source>
        <dbReference type="EMBL" id="KAK7203511.1"/>
    </source>
</evidence>
<name>A0ABR1F100_9ASCO</name>
<dbReference type="InterPro" id="IPR000529">
    <property type="entry name" value="Ribosomal_bS6"/>
</dbReference>
<reference evidence="2 3" key="1">
    <citation type="submission" date="2024-03" db="EMBL/GenBank/DDBJ databases">
        <title>Genome-scale model development and genomic sequencing of the oleaginous clade Lipomyces.</title>
        <authorList>
            <consortium name="Lawrence Berkeley National Laboratory"/>
            <person name="Czajka J.J."/>
            <person name="Han Y."/>
            <person name="Kim J."/>
            <person name="Mondo S.J."/>
            <person name="Hofstad B.A."/>
            <person name="Robles A."/>
            <person name="Haridas S."/>
            <person name="Riley R."/>
            <person name="LaButti K."/>
            <person name="Pangilinan J."/>
            <person name="Andreopoulos W."/>
            <person name="Lipzen A."/>
            <person name="Yan J."/>
            <person name="Wang M."/>
            <person name="Ng V."/>
            <person name="Grigoriev I.V."/>
            <person name="Spatafora J.W."/>
            <person name="Magnuson J.K."/>
            <person name="Baker S.E."/>
            <person name="Pomraning K.R."/>
        </authorList>
    </citation>
    <scope>NUCLEOTIDE SEQUENCE [LARGE SCALE GENOMIC DNA]</scope>
    <source>
        <strain evidence="2 3">Phaff 52-87</strain>
    </source>
</reference>
<accession>A0ABR1F100</accession>
<proteinExistence type="inferred from homology"/>
<keyword evidence="3" id="KW-1185">Reference proteome</keyword>
<dbReference type="InterPro" id="IPR014717">
    <property type="entry name" value="Transl_elong_EF1B/ribsomal_bS6"/>
</dbReference>
<dbReference type="Gene3D" id="3.30.70.60">
    <property type="match status" value="1"/>
</dbReference>
<dbReference type="CDD" id="cd15465">
    <property type="entry name" value="bS6_mito"/>
    <property type="match status" value="1"/>
</dbReference>